<evidence type="ECO:0000259" key="1">
    <source>
        <dbReference type="Pfam" id="PF13640"/>
    </source>
</evidence>
<dbReference type="AlphaFoldDB" id="A0A5B2XBS0"/>
<reference evidence="2 3" key="1">
    <citation type="submission" date="2019-09" db="EMBL/GenBank/DDBJ databases">
        <title>Goodfellowia gen. nov., a new genus of the Pseudonocardineae related to Actinoalloteichus, containing Goodfellowia coeruleoviolacea gen. nov., comb. nov. gen. nov., comb. nov.</title>
        <authorList>
            <person name="Labeda D."/>
        </authorList>
    </citation>
    <scope>NUCLEOTIDE SEQUENCE [LARGE SCALE GENOMIC DNA]</scope>
    <source>
        <strain evidence="2 3">AN110305</strain>
    </source>
</reference>
<name>A0A5B2XBS0_9PSEU</name>
<evidence type="ECO:0000313" key="3">
    <source>
        <dbReference type="Proteomes" id="UP000323454"/>
    </source>
</evidence>
<organism evidence="2 3">
    <name type="scientific">Solihabitans fulvus</name>
    <dbReference type="NCBI Taxonomy" id="1892852"/>
    <lineage>
        <taxon>Bacteria</taxon>
        <taxon>Bacillati</taxon>
        <taxon>Actinomycetota</taxon>
        <taxon>Actinomycetes</taxon>
        <taxon>Pseudonocardiales</taxon>
        <taxon>Pseudonocardiaceae</taxon>
        <taxon>Solihabitans</taxon>
    </lineage>
</organism>
<dbReference type="InterPro" id="IPR044862">
    <property type="entry name" value="Pro_4_hyd_alph_FE2OG_OXY"/>
</dbReference>
<reference evidence="2 3" key="2">
    <citation type="submission" date="2019-09" db="EMBL/GenBank/DDBJ databases">
        <authorList>
            <person name="Jin C."/>
        </authorList>
    </citation>
    <scope>NUCLEOTIDE SEQUENCE [LARGE SCALE GENOMIC DNA]</scope>
    <source>
        <strain evidence="2 3">AN110305</strain>
    </source>
</reference>
<dbReference type="Gene3D" id="2.60.120.620">
    <property type="entry name" value="q2cbj1_9rhob like domain"/>
    <property type="match status" value="1"/>
</dbReference>
<evidence type="ECO:0000313" key="2">
    <source>
        <dbReference type="EMBL" id="KAA2261178.1"/>
    </source>
</evidence>
<gene>
    <name evidence="2" type="ORF">F0L68_18295</name>
</gene>
<dbReference type="Proteomes" id="UP000323454">
    <property type="component" value="Unassembled WGS sequence"/>
</dbReference>
<dbReference type="Pfam" id="PF13640">
    <property type="entry name" value="2OG-FeII_Oxy_3"/>
    <property type="match status" value="1"/>
</dbReference>
<sequence length="269" mass="31123">MHDVQQFAFRREDLFQRADSLRAQYLAAEPFPHVVIDDFLPAEVLEPILEEFPEPQGGHWQQFDSAREVKLALADTELMGPATRQLLAEFNGQVFVDFVERLTGIDGLIPDPHFDGGGLHQTRAGGYLKMHADFNKTKRLNLDRRLNGILYLNKDWQDSWGGQLELWDREMTHCVRRVAPVFNRFLLFCTTDDANHGLPDPLACPPERARRSMALYYYTNGRPDQEATDDHTTLFRQRPGEQWRGSLRQSLKRWVPPAVADLAARRRKR</sequence>
<accession>A0A5B2XBS0</accession>
<keyword evidence="3" id="KW-1185">Reference proteome</keyword>
<proteinExistence type="predicted"/>
<dbReference type="EMBL" id="VUOB01000030">
    <property type="protein sequence ID" value="KAA2261178.1"/>
    <property type="molecule type" value="Genomic_DNA"/>
</dbReference>
<feature type="domain" description="Prolyl 4-hydroxylase alpha subunit Fe(2+) 2OG dioxygenase" evidence="1">
    <location>
        <begin position="119"/>
        <end position="218"/>
    </location>
</feature>
<comment type="caution">
    <text evidence="2">The sequence shown here is derived from an EMBL/GenBank/DDBJ whole genome shotgun (WGS) entry which is preliminary data.</text>
</comment>
<dbReference type="OrthoDB" id="9783171at2"/>
<protein>
    <submittedName>
        <fullName evidence="2">2OG-Fe(II) oxygenase</fullName>
    </submittedName>
</protein>